<feature type="signal peptide" evidence="1">
    <location>
        <begin position="1"/>
        <end position="25"/>
    </location>
</feature>
<evidence type="ECO:0000313" key="3">
    <source>
        <dbReference type="Proteomes" id="UP001056429"/>
    </source>
</evidence>
<proteinExistence type="predicted"/>
<evidence type="ECO:0000256" key="1">
    <source>
        <dbReference type="SAM" id="SignalP"/>
    </source>
</evidence>
<gene>
    <name evidence="2" type="ORF">KDK92_03575</name>
</gene>
<reference evidence="2" key="2">
    <citation type="submission" date="2021-04" db="EMBL/GenBank/DDBJ databases">
        <authorList>
            <person name="Dong X."/>
        </authorList>
    </citation>
    <scope>NUCLEOTIDE SEQUENCE</scope>
    <source>
        <strain evidence="2">ZWT</strain>
    </source>
</reference>
<sequence length="54" mass="6054">MKKLFSFVLSITLLGNILCSTVTLAETDSKVEKTIHKKNPIILYSTDPDTHNPH</sequence>
<reference evidence="2" key="1">
    <citation type="journal article" date="2021" name="mSystems">
        <title>Bacteria and Archaea Synergistically Convert Glycine Betaine to Biogenic Methane in the Formosa Cold Seep of the South China Sea.</title>
        <authorList>
            <person name="Li L."/>
            <person name="Zhang W."/>
            <person name="Zhang S."/>
            <person name="Song L."/>
            <person name="Sun Q."/>
            <person name="Zhang H."/>
            <person name="Xiang H."/>
            <person name="Dong X."/>
        </authorList>
    </citation>
    <scope>NUCLEOTIDE SEQUENCE</scope>
    <source>
        <strain evidence="2">ZWT</strain>
    </source>
</reference>
<evidence type="ECO:0000313" key="2">
    <source>
        <dbReference type="EMBL" id="MCM1988808.1"/>
    </source>
</evidence>
<keyword evidence="3" id="KW-1185">Reference proteome</keyword>
<comment type="caution">
    <text evidence="2">The sequence shown here is derived from an EMBL/GenBank/DDBJ whole genome shotgun (WGS) entry which is preliminary data.</text>
</comment>
<keyword evidence="1" id="KW-0732">Signal</keyword>
<organism evidence="2 3">
    <name type="scientific">Oceanirhabdus seepicola</name>
    <dbReference type="NCBI Taxonomy" id="2828781"/>
    <lineage>
        <taxon>Bacteria</taxon>
        <taxon>Bacillati</taxon>
        <taxon>Bacillota</taxon>
        <taxon>Clostridia</taxon>
        <taxon>Eubacteriales</taxon>
        <taxon>Clostridiaceae</taxon>
        <taxon>Oceanirhabdus</taxon>
    </lineage>
</organism>
<feature type="chain" id="PRO_5039937909" evidence="1">
    <location>
        <begin position="26"/>
        <end position="54"/>
    </location>
</feature>
<dbReference type="Proteomes" id="UP001056429">
    <property type="component" value="Unassembled WGS sequence"/>
</dbReference>
<accession>A0A9J6P062</accession>
<name>A0A9J6P062_9CLOT</name>
<dbReference type="EMBL" id="JAGSOJ010000001">
    <property type="protein sequence ID" value="MCM1988808.1"/>
    <property type="molecule type" value="Genomic_DNA"/>
</dbReference>
<dbReference type="RefSeq" id="WP_250857676.1">
    <property type="nucleotide sequence ID" value="NZ_JAGSOJ010000001.1"/>
</dbReference>
<protein>
    <submittedName>
        <fullName evidence="2">Uncharacterized protein</fullName>
    </submittedName>
</protein>
<dbReference type="AlphaFoldDB" id="A0A9J6P062"/>